<comment type="caution">
    <text evidence="2">The sequence shown here is derived from an EMBL/GenBank/DDBJ whole genome shotgun (WGS) entry which is preliminary data.</text>
</comment>
<organism evidence="2 3">
    <name type="scientific">Leptospira mtsangambouensis</name>
    <dbReference type="NCBI Taxonomy" id="2484912"/>
    <lineage>
        <taxon>Bacteria</taxon>
        <taxon>Pseudomonadati</taxon>
        <taxon>Spirochaetota</taxon>
        <taxon>Spirochaetia</taxon>
        <taxon>Leptospirales</taxon>
        <taxon>Leptospiraceae</taxon>
        <taxon>Leptospira</taxon>
    </lineage>
</organism>
<protein>
    <submittedName>
        <fullName evidence="2">Uncharacterized protein</fullName>
    </submittedName>
</protein>
<feature type="transmembrane region" description="Helical" evidence="1">
    <location>
        <begin position="20"/>
        <end position="44"/>
    </location>
</feature>
<keyword evidence="1" id="KW-0812">Transmembrane</keyword>
<name>A0ABY2NWW2_9LEPT</name>
<reference evidence="3" key="1">
    <citation type="journal article" date="2019" name="PLoS Negl. Trop. Dis.">
        <title>Revisiting the worldwide diversity of Leptospira species in the environment.</title>
        <authorList>
            <person name="Vincent A.T."/>
            <person name="Schiettekatte O."/>
            <person name="Bourhy P."/>
            <person name="Veyrier F.J."/>
            <person name="Picardeau M."/>
        </authorList>
    </citation>
    <scope>NUCLEOTIDE SEQUENCE [LARGE SCALE GENOMIC DNA]</scope>
    <source>
        <strain evidence="3">201601298</strain>
    </source>
</reference>
<proteinExistence type="predicted"/>
<keyword evidence="1" id="KW-1133">Transmembrane helix</keyword>
<dbReference type="RefSeq" id="WP_135696608.1">
    <property type="nucleotide sequence ID" value="NZ_RQHK01000017.1"/>
</dbReference>
<accession>A0ABY2NWW2</accession>
<keyword evidence="3" id="KW-1185">Reference proteome</keyword>
<sequence length="81" mass="9142">MTSAGHSPNLKISEFMVSYLLISNLDPFIFFTGMFLAMAISSILKDFADGDLRSAVKSNRTRNEIGLISIENYHYLSYKND</sequence>
<evidence type="ECO:0000313" key="2">
    <source>
        <dbReference type="EMBL" id="TGM72936.1"/>
    </source>
</evidence>
<dbReference type="EMBL" id="RQHK01000017">
    <property type="protein sequence ID" value="TGM72936.1"/>
    <property type="molecule type" value="Genomic_DNA"/>
</dbReference>
<evidence type="ECO:0000256" key="1">
    <source>
        <dbReference type="SAM" id="Phobius"/>
    </source>
</evidence>
<evidence type="ECO:0000313" key="3">
    <source>
        <dbReference type="Proteomes" id="UP000297940"/>
    </source>
</evidence>
<keyword evidence="1" id="KW-0472">Membrane</keyword>
<dbReference type="Proteomes" id="UP000297940">
    <property type="component" value="Unassembled WGS sequence"/>
</dbReference>
<gene>
    <name evidence="2" type="ORF">EHR01_17085</name>
</gene>